<evidence type="ECO:0000313" key="2">
    <source>
        <dbReference type="Proteomes" id="UP000620124"/>
    </source>
</evidence>
<dbReference type="Proteomes" id="UP000620124">
    <property type="component" value="Unassembled WGS sequence"/>
</dbReference>
<evidence type="ECO:0000313" key="1">
    <source>
        <dbReference type="EMBL" id="KAF7337823.1"/>
    </source>
</evidence>
<dbReference type="OrthoDB" id="2745898at2759"/>
<name>A0A8H6XB52_9AGAR</name>
<proteinExistence type="predicted"/>
<reference evidence="1" key="1">
    <citation type="submission" date="2020-05" db="EMBL/GenBank/DDBJ databases">
        <title>Mycena genomes resolve the evolution of fungal bioluminescence.</title>
        <authorList>
            <person name="Tsai I.J."/>
        </authorList>
    </citation>
    <scope>NUCLEOTIDE SEQUENCE</scope>
    <source>
        <strain evidence="1">CCC161011</strain>
    </source>
</reference>
<sequence length="399" mass="45806">MPTKRRDLRLPQELIDAVVLELRDDSACLAACSKTAKTFRVPCQRLIFREMVIHSEESGYPNTYRRASDLLTSSPHLEAQVLNISTAWPTEENDMHAFEAVLRLLRSVQRLVISNTGFVSWRTYPALNAAMFDFISLPSLDRLHLIKMDEVPSSLIYHAASSVRVLSLEIYLDQTNVSEPPVEPSPSSPQLEHFILSSRPTFYLSTFVSRLSRGGYLRNTRRLTLSLEERQEGYQNLFDSLPLSLRHLEIDYGLFRGIMSIPKLESLQVLELNLYIGMTRSLPSNLDRIVTKLPELTPLLERLTLTFRTMPRIPEIPWSTQDGSWPVFDVGFLERRELPRLCKVTCCLQLTMDYFHGDSDVSYTGFVTALERKLPGLRGTDMLIFTQKNSSYRYQDHLP</sequence>
<protein>
    <submittedName>
        <fullName evidence="1">Uncharacterized protein</fullName>
    </submittedName>
</protein>
<dbReference type="Gene3D" id="3.80.10.10">
    <property type="entry name" value="Ribonuclease Inhibitor"/>
    <property type="match status" value="1"/>
</dbReference>
<keyword evidence="2" id="KW-1185">Reference proteome</keyword>
<dbReference type="AlphaFoldDB" id="A0A8H6XB52"/>
<gene>
    <name evidence="1" type="ORF">MVEN_02005200</name>
</gene>
<dbReference type="SUPFAM" id="SSF52047">
    <property type="entry name" value="RNI-like"/>
    <property type="match status" value="1"/>
</dbReference>
<dbReference type="InterPro" id="IPR032675">
    <property type="entry name" value="LRR_dom_sf"/>
</dbReference>
<accession>A0A8H6XB52</accession>
<comment type="caution">
    <text evidence="1">The sequence shown here is derived from an EMBL/GenBank/DDBJ whole genome shotgun (WGS) entry which is preliminary data.</text>
</comment>
<dbReference type="EMBL" id="JACAZI010000021">
    <property type="protein sequence ID" value="KAF7337823.1"/>
    <property type="molecule type" value="Genomic_DNA"/>
</dbReference>
<organism evidence="1 2">
    <name type="scientific">Mycena venus</name>
    <dbReference type="NCBI Taxonomy" id="2733690"/>
    <lineage>
        <taxon>Eukaryota</taxon>
        <taxon>Fungi</taxon>
        <taxon>Dikarya</taxon>
        <taxon>Basidiomycota</taxon>
        <taxon>Agaricomycotina</taxon>
        <taxon>Agaricomycetes</taxon>
        <taxon>Agaricomycetidae</taxon>
        <taxon>Agaricales</taxon>
        <taxon>Marasmiineae</taxon>
        <taxon>Mycenaceae</taxon>
        <taxon>Mycena</taxon>
    </lineage>
</organism>